<gene>
    <name evidence="2" type="ORF">LVJ94_32445</name>
</gene>
<keyword evidence="3" id="KW-1185">Reference proteome</keyword>
<feature type="signal peptide" evidence="1">
    <location>
        <begin position="1"/>
        <end position="22"/>
    </location>
</feature>
<evidence type="ECO:0000313" key="2">
    <source>
        <dbReference type="EMBL" id="WXB01618.1"/>
    </source>
</evidence>
<keyword evidence="1" id="KW-0732">Signal</keyword>
<accession>A0ABZ2KV39</accession>
<dbReference type="RefSeq" id="WP_394831232.1">
    <property type="nucleotide sequence ID" value="NZ_CP089929.1"/>
</dbReference>
<evidence type="ECO:0000313" key="3">
    <source>
        <dbReference type="Proteomes" id="UP001374803"/>
    </source>
</evidence>
<evidence type="ECO:0000256" key="1">
    <source>
        <dbReference type="SAM" id="SignalP"/>
    </source>
</evidence>
<organism evidence="2 3">
    <name type="scientific">Pendulispora rubella</name>
    <dbReference type="NCBI Taxonomy" id="2741070"/>
    <lineage>
        <taxon>Bacteria</taxon>
        <taxon>Pseudomonadati</taxon>
        <taxon>Myxococcota</taxon>
        <taxon>Myxococcia</taxon>
        <taxon>Myxococcales</taxon>
        <taxon>Sorangiineae</taxon>
        <taxon>Pendulisporaceae</taxon>
        <taxon>Pendulispora</taxon>
    </lineage>
</organism>
<dbReference type="EMBL" id="CP089983">
    <property type="protein sequence ID" value="WXB01618.1"/>
    <property type="molecule type" value="Genomic_DNA"/>
</dbReference>
<reference evidence="2" key="1">
    <citation type="submission" date="2021-12" db="EMBL/GenBank/DDBJ databases">
        <title>Discovery of the Pendulisporaceae a myxobacterial family with distinct sporulation behavior and unique specialized metabolism.</title>
        <authorList>
            <person name="Garcia R."/>
            <person name="Popoff A."/>
            <person name="Bader C.D."/>
            <person name="Loehr J."/>
            <person name="Walesch S."/>
            <person name="Walt C."/>
            <person name="Boldt J."/>
            <person name="Bunk B."/>
            <person name="Haeckl F.J.F.P.J."/>
            <person name="Gunesch A.P."/>
            <person name="Birkelbach J."/>
            <person name="Nuebel U."/>
            <person name="Pietschmann T."/>
            <person name="Bach T."/>
            <person name="Mueller R."/>
        </authorList>
    </citation>
    <scope>NUCLEOTIDE SEQUENCE</scope>
    <source>
        <strain evidence="2">MSr11367</strain>
    </source>
</reference>
<feature type="chain" id="PRO_5046960695" evidence="1">
    <location>
        <begin position="23"/>
        <end position="301"/>
    </location>
</feature>
<proteinExistence type="predicted"/>
<dbReference type="Proteomes" id="UP001374803">
    <property type="component" value="Chromosome"/>
</dbReference>
<sequence>MALSMRFASCLAVYLLASPAHQIDIPPRTQWPNGHGYCGETSIQSIALHYGSWISQKVVRKVAGGEVLLGVNESKTLDRLHFEYTNWDYEKPKPQFEAFSVWLKSHVSQGHPAIFAVYLTDGTDDPDYDHIVPAVGIEYARASTYDPADTLWFNSNFGDRLHRTMGTLSATRKKCTYDSSAGGCIPKNVDYGTAVTGIVDERAATLPVRLSVDRKDEPNVSTGESPVQLHATVTASGLTPGRRYALLRYDDYKDVPTDATAAGFLASNHAARVDFTATGAEWTHSDAFMSDGIAYYRCVPL</sequence>
<protein>
    <submittedName>
        <fullName evidence="2">Uncharacterized protein</fullName>
    </submittedName>
</protein>
<name>A0ABZ2KV39_9BACT</name>